<dbReference type="OrthoDB" id="9981542at2759"/>
<protein>
    <recommendedName>
        <fullName evidence="4">ubiquitinyl hydrolase 1</fullName>
        <ecNumber evidence="4">3.4.19.12</ecNumber>
    </recommendedName>
    <alternativeName>
        <fullName evidence="6">Deubiquitinating enzyme MINDY-3</fullName>
    </alternativeName>
</protein>
<evidence type="ECO:0000256" key="5">
    <source>
        <dbReference type="ARBA" id="ARBA00022786"/>
    </source>
</evidence>
<reference evidence="8" key="1">
    <citation type="submission" date="2019-03" db="EMBL/GenBank/DDBJ databases">
        <title>Long read genome sequence of the mycoparasitic Pythium oligandrum ATCC 38472 isolated from sugarbeet rhizosphere.</title>
        <authorList>
            <person name="Gaulin E."/>
        </authorList>
    </citation>
    <scope>NUCLEOTIDE SEQUENCE</scope>
    <source>
        <strain evidence="8">ATCC 38472_TT</strain>
    </source>
</reference>
<dbReference type="SUPFAM" id="SSF47473">
    <property type="entry name" value="EF-hand"/>
    <property type="match status" value="1"/>
</dbReference>
<name>A0A8K1CLI7_PYTOL</name>
<dbReference type="GO" id="GO:0004843">
    <property type="term" value="F:cysteine-type deubiquitinase activity"/>
    <property type="evidence" value="ECO:0007669"/>
    <property type="project" value="UniProtKB-EC"/>
</dbReference>
<dbReference type="GO" id="GO:0006508">
    <property type="term" value="P:proteolysis"/>
    <property type="evidence" value="ECO:0007669"/>
    <property type="project" value="UniProtKB-KW"/>
</dbReference>
<dbReference type="InterPro" id="IPR011992">
    <property type="entry name" value="EF-hand-dom_pair"/>
</dbReference>
<dbReference type="InterPro" id="IPR025257">
    <property type="entry name" value="MINDY-3/4_CD"/>
</dbReference>
<dbReference type="PANTHER" id="PTHR12473">
    <property type="entry name" value="UBIQUITIN CARBOXYL-TERMINAL HYDROLASE MINDY-4-RELATED"/>
    <property type="match status" value="1"/>
</dbReference>
<comment type="function">
    <text evidence="2">Hydrolase that can remove 'Lys-48'-linked conjugated ubiquitin from proteins.</text>
</comment>
<dbReference type="GO" id="GO:0071108">
    <property type="term" value="P:protein K48-linked deubiquitination"/>
    <property type="evidence" value="ECO:0007669"/>
    <property type="project" value="InterPro"/>
</dbReference>
<comment type="caution">
    <text evidence="8">The sequence shown here is derived from an EMBL/GenBank/DDBJ whole genome shotgun (WGS) entry which is preliminary data.</text>
</comment>
<evidence type="ECO:0000313" key="9">
    <source>
        <dbReference type="Proteomes" id="UP000794436"/>
    </source>
</evidence>
<keyword evidence="5" id="KW-0833">Ubl conjugation pathway</keyword>
<dbReference type="GO" id="GO:1990380">
    <property type="term" value="F:K48-linked deubiquitinase activity"/>
    <property type="evidence" value="ECO:0007669"/>
    <property type="project" value="InterPro"/>
</dbReference>
<evidence type="ECO:0000256" key="1">
    <source>
        <dbReference type="ARBA" id="ARBA00000707"/>
    </source>
</evidence>
<evidence type="ECO:0000259" key="7">
    <source>
        <dbReference type="SMART" id="SM01174"/>
    </source>
</evidence>
<gene>
    <name evidence="8" type="ORF">Poli38472_011392</name>
</gene>
<dbReference type="Proteomes" id="UP000794436">
    <property type="component" value="Unassembled WGS sequence"/>
</dbReference>
<proteinExistence type="inferred from homology"/>
<keyword evidence="9" id="KW-1185">Reference proteome</keyword>
<evidence type="ECO:0000313" key="8">
    <source>
        <dbReference type="EMBL" id="TMW64512.1"/>
    </source>
</evidence>
<dbReference type="EC" id="3.4.19.12" evidence="4"/>
<evidence type="ECO:0000256" key="3">
    <source>
        <dbReference type="ARBA" id="ARBA00011074"/>
    </source>
</evidence>
<comment type="similarity">
    <text evidence="3">Belongs to the MINDY deubiquitinase family. FAM188 subfamily.</text>
</comment>
<organism evidence="8 9">
    <name type="scientific">Pythium oligandrum</name>
    <name type="common">Mycoparasitic fungus</name>
    <dbReference type="NCBI Taxonomy" id="41045"/>
    <lineage>
        <taxon>Eukaryota</taxon>
        <taxon>Sar</taxon>
        <taxon>Stramenopiles</taxon>
        <taxon>Oomycota</taxon>
        <taxon>Peronosporomycetes</taxon>
        <taxon>Pythiales</taxon>
        <taxon>Pythiaceae</taxon>
        <taxon>Pythium</taxon>
    </lineage>
</organism>
<dbReference type="EMBL" id="SPLM01000039">
    <property type="protein sequence ID" value="TMW64512.1"/>
    <property type="molecule type" value="Genomic_DNA"/>
</dbReference>
<evidence type="ECO:0000256" key="2">
    <source>
        <dbReference type="ARBA" id="ARBA00002107"/>
    </source>
</evidence>
<dbReference type="Pfam" id="PF13898">
    <property type="entry name" value="MINDY-3_4_CD"/>
    <property type="match status" value="1"/>
</dbReference>
<accession>A0A8K1CLI7</accession>
<dbReference type="SMART" id="SM01174">
    <property type="entry name" value="DUF4205"/>
    <property type="match status" value="1"/>
</dbReference>
<evidence type="ECO:0000256" key="6">
    <source>
        <dbReference type="ARBA" id="ARBA00033208"/>
    </source>
</evidence>
<dbReference type="InterPro" id="IPR039785">
    <property type="entry name" value="MINY3/4"/>
</dbReference>
<evidence type="ECO:0000256" key="4">
    <source>
        <dbReference type="ARBA" id="ARBA00012759"/>
    </source>
</evidence>
<sequence>MPMLSTETTHALRRLLWARHQPQQDIDRWYQQGFVFQSPTSRFPLGLVQGHGGPCGVLAAVQAEVVRLYLFPERETLTTDARMTKLTKEMSEDAQYEWLARALVSLLYQCASTRADGVRDIRIVMNEDSTASDTKACNEQVYVEEVVSVSSDSDRGLIDCIKSQKAGWQSADGVVLFMFSVLRSRGIDAIRSDMDDQDGNLTGQFGHCSQELVNLLLTGVASSNVFDGAVPMGDTGLMLRGVEARPRLGYLTELEALRYCQVGYFYKCPMAPVWVIGSTSHFSVCFGLDDKLSEVSASQMLMQRIQRVFKSFDPMEGGFLDIGSLVDSLKQLGVSNEILSNEYWMGQLFSRLEVSGAGIVLWDDYWKIVSVLLHTGDLELALSGNFSAMSSGSRPKSDEEIARALQAQFDAEFGAGSATQTTEDISAPDEEEFDVCYYNGLAKRPDSTRQNIPGDPQLARAHIKCSRTEEFIGQSIPTELSSVGSSQGSTTFDDILKTKWPQAHIRWEGESVPSVN</sequence>
<dbReference type="PANTHER" id="PTHR12473:SF8">
    <property type="entry name" value="UBIQUITIN CARBOXYL-TERMINAL HYDROLASE MINDY-4-RELATED"/>
    <property type="match status" value="1"/>
</dbReference>
<dbReference type="AlphaFoldDB" id="A0A8K1CLI7"/>
<feature type="domain" description="Deubiquitinating enzyme MINDY-3/4 conserved" evidence="7">
    <location>
        <begin position="13"/>
        <end position="364"/>
    </location>
</feature>
<comment type="catalytic activity">
    <reaction evidence="1">
        <text>Thiol-dependent hydrolysis of ester, thioester, amide, peptide and isopeptide bonds formed by the C-terminal Gly of ubiquitin (a 76-residue protein attached to proteins as an intracellular targeting signal).</text>
        <dbReference type="EC" id="3.4.19.12"/>
    </reaction>
</comment>